<dbReference type="OrthoDB" id="10380772at2759"/>
<evidence type="ECO:0000256" key="1">
    <source>
        <dbReference type="SAM" id="MobiDB-lite"/>
    </source>
</evidence>
<reference evidence="3" key="1">
    <citation type="journal article" date="2020" name="Stud. Mycol.">
        <title>101 Dothideomycetes genomes: A test case for predicting lifestyles and emergence of pathogens.</title>
        <authorList>
            <person name="Haridas S."/>
            <person name="Albert R."/>
            <person name="Binder M."/>
            <person name="Bloem J."/>
            <person name="LaButti K."/>
            <person name="Salamov A."/>
            <person name="Andreopoulos B."/>
            <person name="Baker S."/>
            <person name="Barry K."/>
            <person name="Bills G."/>
            <person name="Bluhm B."/>
            <person name="Cannon C."/>
            <person name="Castanera R."/>
            <person name="Culley D."/>
            <person name="Daum C."/>
            <person name="Ezra D."/>
            <person name="Gonzalez J."/>
            <person name="Henrissat B."/>
            <person name="Kuo A."/>
            <person name="Liang C."/>
            <person name="Lipzen A."/>
            <person name="Lutzoni F."/>
            <person name="Magnuson J."/>
            <person name="Mondo S."/>
            <person name="Nolan M."/>
            <person name="Ohm R."/>
            <person name="Pangilinan J."/>
            <person name="Park H.-J."/>
            <person name="Ramirez L."/>
            <person name="Alfaro M."/>
            <person name="Sun H."/>
            <person name="Tritt A."/>
            <person name="Yoshinaga Y."/>
            <person name="Zwiers L.-H."/>
            <person name="Turgeon B."/>
            <person name="Goodwin S."/>
            <person name="Spatafora J."/>
            <person name="Crous P."/>
            <person name="Grigoriev I."/>
        </authorList>
    </citation>
    <scope>NUCLEOTIDE SEQUENCE [LARGE SCALE GENOMIC DNA]</scope>
    <source>
        <strain evidence="3">CECT 20119</strain>
    </source>
</reference>
<feature type="region of interest" description="Disordered" evidence="1">
    <location>
        <begin position="1"/>
        <end position="41"/>
    </location>
</feature>
<dbReference type="AlphaFoldDB" id="A0A6A6GMV1"/>
<keyword evidence="3" id="KW-1185">Reference proteome</keyword>
<accession>A0A6A6GMV1</accession>
<dbReference type="EMBL" id="ML992502">
    <property type="protein sequence ID" value="KAF2227011.1"/>
    <property type="molecule type" value="Genomic_DNA"/>
</dbReference>
<evidence type="ECO:0000313" key="3">
    <source>
        <dbReference type="Proteomes" id="UP000799538"/>
    </source>
</evidence>
<organism evidence="2 3">
    <name type="scientific">Elsinoe ampelina</name>
    <dbReference type="NCBI Taxonomy" id="302913"/>
    <lineage>
        <taxon>Eukaryota</taxon>
        <taxon>Fungi</taxon>
        <taxon>Dikarya</taxon>
        <taxon>Ascomycota</taxon>
        <taxon>Pezizomycotina</taxon>
        <taxon>Dothideomycetes</taxon>
        <taxon>Dothideomycetidae</taxon>
        <taxon>Myriangiales</taxon>
        <taxon>Elsinoaceae</taxon>
        <taxon>Elsinoe</taxon>
    </lineage>
</organism>
<evidence type="ECO:0000313" key="2">
    <source>
        <dbReference type="EMBL" id="KAF2227011.1"/>
    </source>
</evidence>
<proteinExistence type="predicted"/>
<protein>
    <submittedName>
        <fullName evidence="2">Uncharacterized protein</fullName>
    </submittedName>
</protein>
<gene>
    <name evidence="2" type="ORF">BDZ85DRAFT_257102</name>
</gene>
<sequence>MSLSSNQPLIPLSPASAPQHHPLPTTQHQATPPLNPPFPKRNEATLSTILRCSQMTIPTQSCLPSSSGWAFPSRINKRCRAL</sequence>
<name>A0A6A6GMV1_9PEZI</name>
<dbReference type="Proteomes" id="UP000799538">
    <property type="component" value="Unassembled WGS sequence"/>
</dbReference>